<dbReference type="EMBL" id="EQ999977">
    <property type="protein sequence ID" value="OAT01257.1"/>
    <property type="molecule type" value="Genomic_DNA"/>
</dbReference>
<proteinExistence type="predicted"/>
<accession>A0ABX2VVV1</accession>
<reference evidence="2" key="1">
    <citation type="journal article" date="2015" name="PLoS Genet.">
        <title>The dynamic genome and transcriptome of the human fungal pathogen Blastomyces and close relative Emmonsia.</title>
        <authorList>
            <person name="Munoz J.F."/>
            <person name="Gauthier G.M."/>
            <person name="Desjardins C.A."/>
            <person name="Gallo J.E."/>
            <person name="Holder J."/>
            <person name="Sullivan T.D."/>
            <person name="Marty A.J."/>
            <person name="Carmen J.C."/>
            <person name="Chen Z."/>
            <person name="Ding L."/>
            <person name="Gujja S."/>
            <person name="Magrini V."/>
            <person name="Misas E."/>
            <person name="Mitreva M."/>
            <person name="Priest M."/>
            <person name="Saif S."/>
            <person name="Whiston E.A."/>
            <person name="Young S."/>
            <person name="Zeng Q."/>
            <person name="Goldman W.E."/>
            <person name="Mardis E.R."/>
            <person name="Taylor J.W."/>
            <person name="McEwen J.G."/>
            <person name="Clay O.K."/>
            <person name="Klein B.S."/>
            <person name="Cuomo C.A."/>
        </authorList>
    </citation>
    <scope>NUCLEOTIDE SEQUENCE [LARGE SCALE GENOMIC DNA]</scope>
    <source>
        <strain evidence="2">ER-3 / ATCC MYA-2586</strain>
    </source>
</reference>
<organism evidence="1 2">
    <name type="scientific">Ajellomyces dermatitidis (strain ER-3 / ATCC MYA-2586)</name>
    <name type="common">Blastomyces dermatitidis</name>
    <dbReference type="NCBI Taxonomy" id="559297"/>
    <lineage>
        <taxon>Eukaryota</taxon>
        <taxon>Fungi</taxon>
        <taxon>Dikarya</taxon>
        <taxon>Ascomycota</taxon>
        <taxon>Pezizomycotina</taxon>
        <taxon>Eurotiomycetes</taxon>
        <taxon>Eurotiomycetidae</taxon>
        <taxon>Onygenales</taxon>
        <taxon>Ajellomycetaceae</taxon>
        <taxon>Blastomyces</taxon>
    </lineage>
</organism>
<dbReference type="Proteomes" id="UP000002039">
    <property type="component" value="Unassembled WGS sequence"/>
</dbReference>
<name>A0ABX2VVV1_AJEDR</name>
<dbReference type="GeneID" id="69031899"/>
<gene>
    <name evidence="1" type="ORF">BDCG_17007</name>
</gene>
<dbReference type="RefSeq" id="XP_045280984.1">
    <property type="nucleotide sequence ID" value="XM_045426175.1"/>
</dbReference>
<evidence type="ECO:0000313" key="1">
    <source>
        <dbReference type="EMBL" id="OAT01257.1"/>
    </source>
</evidence>
<sequence length="50" mass="5813">MYVHVCTVHTHTVATTRDSEISGELHRIVVMYVHVHTSPVNQRRTEQRLS</sequence>
<protein>
    <submittedName>
        <fullName evidence="1">Uncharacterized protein</fullName>
    </submittedName>
</protein>
<evidence type="ECO:0000313" key="2">
    <source>
        <dbReference type="Proteomes" id="UP000002039"/>
    </source>
</evidence>
<keyword evidence="2" id="KW-1185">Reference proteome</keyword>